<accession>A0A7D9HK89</accession>
<dbReference type="InterPro" id="IPR036396">
    <property type="entry name" value="Cyt_P450_sf"/>
</dbReference>
<dbReference type="Gene3D" id="1.10.630.10">
    <property type="entry name" value="Cytochrome P450"/>
    <property type="match status" value="1"/>
</dbReference>
<evidence type="ECO:0000256" key="4">
    <source>
        <dbReference type="ARBA" id="ARBA00010617"/>
    </source>
</evidence>
<keyword evidence="9 14" id="KW-0560">Oxidoreductase</keyword>
<evidence type="ECO:0000256" key="14">
    <source>
        <dbReference type="RuleBase" id="RU000461"/>
    </source>
</evidence>
<keyword evidence="12" id="KW-0472">Membrane</keyword>
<evidence type="ECO:0000256" key="13">
    <source>
        <dbReference type="PIRSR" id="PIRSR602401-1"/>
    </source>
</evidence>
<dbReference type="OrthoDB" id="1055148at2759"/>
<dbReference type="EMBL" id="CACRXK020000799">
    <property type="protein sequence ID" value="CAB3984901.1"/>
    <property type="molecule type" value="Genomic_DNA"/>
</dbReference>
<dbReference type="GO" id="GO:0042446">
    <property type="term" value="P:hormone biosynthetic process"/>
    <property type="evidence" value="ECO:0007669"/>
    <property type="project" value="TreeGrafter"/>
</dbReference>
<proteinExistence type="inferred from homology"/>
<evidence type="ECO:0000256" key="10">
    <source>
        <dbReference type="ARBA" id="ARBA00023004"/>
    </source>
</evidence>
<evidence type="ECO:0000256" key="2">
    <source>
        <dbReference type="ARBA" id="ARBA00004174"/>
    </source>
</evidence>
<evidence type="ECO:0000313" key="16">
    <source>
        <dbReference type="Proteomes" id="UP001152795"/>
    </source>
</evidence>
<sequence>MGQVHRGSVRKENLGQLRLMMIVEVAVSLFLIWTIWYISKTCIKKQGMPPGPFPFPWIGNIPHVMFDQVFPFKKLSKEYGEIFTVFLPNGTFVVLNTASLARNARLGTKDDIAGRSSESSYPLEQILGKDLVISDYSAGYLFRKRVFKSSIHVFGSGLGQAEGRARHAVQLALQEIEKCQSFSPNKLIHSTIFAQVWEWLTSKKITLDDPIISLFNEMHEIITNLPREISIYLLIPFLKYITNNFNRKLERAKDIKKQLFPQEFSAHRETYTPGVIRDLTDSFISAYENEIAKGTSKDIGSIEDIPDLMLDVVVAGVDTASTTICWFILYNALHQDIQAKLHKELDDVVENDRLPCWQDVQNMPYLQATLCEVLRRSELLPITGTTAIRDTTIGGYHIPKNTNVLINVDEIHHDPKEWPEPNEFKPERFLDSDGKFVGWTTKHAFMPFGLGRRECLGQVFGKIMLFTFASTLLHLYKIELPEGAEKPCTSPIGLNFHHPKDFKVVAKKRH</sequence>
<evidence type="ECO:0000256" key="3">
    <source>
        <dbReference type="ARBA" id="ARBA00004406"/>
    </source>
</evidence>
<evidence type="ECO:0000256" key="5">
    <source>
        <dbReference type="ARBA" id="ARBA00022617"/>
    </source>
</evidence>
<dbReference type="FunFam" id="1.10.630.10:FF:000238">
    <property type="entry name" value="Cytochrome P450 2A6"/>
    <property type="match status" value="1"/>
</dbReference>
<evidence type="ECO:0000313" key="15">
    <source>
        <dbReference type="EMBL" id="CAB3984901.1"/>
    </source>
</evidence>
<dbReference type="Pfam" id="PF00067">
    <property type="entry name" value="p450"/>
    <property type="match status" value="1"/>
</dbReference>
<dbReference type="GO" id="GO:0005789">
    <property type="term" value="C:endoplasmic reticulum membrane"/>
    <property type="evidence" value="ECO:0007669"/>
    <property type="project" value="UniProtKB-SubCell"/>
</dbReference>
<feature type="binding site" description="axial binding residue" evidence="13">
    <location>
        <position position="455"/>
    </location>
    <ligand>
        <name>heme</name>
        <dbReference type="ChEBI" id="CHEBI:30413"/>
    </ligand>
    <ligandPart>
        <name>Fe</name>
        <dbReference type="ChEBI" id="CHEBI:18248"/>
    </ligandPart>
</feature>
<dbReference type="InterPro" id="IPR002401">
    <property type="entry name" value="Cyt_P450_E_grp-I"/>
</dbReference>
<evidence type="ECO:0000256" key="6">
    <source>
        <dbReference type="ARBA" id="ARBA00022723"/>
    </source>
</evidence>
<protein>
    <submittedName>
        <fullName evidence="15">Steroid 17-alpha-hydroxylase 17,20 lyase-like</fullName>
    </submittedName>
</protein>
<dbReference type="AlphaFoldDB" id="A0A7D9HK89"/>
<dbReference type="PRINTS" id="PR00463">
    <property type="entry name" value="EP450I"/>
</dbReference>
<keyword evidence="8" id="KW-0492">Microsome</keyword>
<dbReference type="GO" id="GO:0020037">
    <property type="term" value="F:heme binding"/>
    <property type="evidence" value="ECO:0007669"/>
    <property type="project" value="InterPro"/>
</dbReference>
<evidence type="ECO:0000256" key="11">
    <source>
        <dbReference type="ARBA" id="ARBA00023033"/>
    </source>
</evidence>
<keyword evidence="16" id="KW-1185">Reference proteome</keyword>
<dbReference type="InterPro" id="IPR001128">
    <property type="entry name" value="Cyt_P450"/>
</dbReference>
<evidence type="ECO:0000256" key="9">
    <source>
        <dbReference type="ARBA" id="ARBA00023002"/>
    </source>
</evidence>
<keyword evidence="7" id="KW-0256">Endoplasmic reticulum</keyword>
<dbReference type="GO" id="GO:0042448">
    <property type="term" value="P:progesterone metabolic process"/>
    <property type="evidence" value="ECO:0007669"/>
    <property type="project" value="TreeGrafter"/>
</dbReference>
<comment type="similarity">
    <text evidence="4 14">Belongs to the cytochrome P450 family.</text>
</comment>
<gene>
    <name evidence="15" type="ORF">PACLA_8A023825</name>
</gene>
<dbReference type="Proteomes" id="UP001152795">
    <property type="component" value="Unassembled WGS sequence"/>
</dbReference>
<evidence type="ECO:0000256" key="1">
    <source>
        <dbReference type="ARBA" id="ARBA00001971"/>
    </source>
</evidence>
<organism evidence="15 16">
    <name type="scientific">Paramuricea clavata</name>
    <name type="common">Red gorgonian</name>
    <name type="synonym">Violescent sea-whip</name>
    <dbReference type="NCBI Taxonomy" id="317549"/>
    <lineage>
        <taxon>Eukaryota</taxon>
        <taxon>Metazoa</taxon>
        <taxon>Cnidaria</taxon>
        <taxon>Anthozoa</taxon>
        <taxon>Octocorallia</taxon>
        <taxon>Malacalcyonacea</taxon>
        <taxon>Plexauridae</taxon>
        <taxon>Paramuricea</taxon>
    </lineage>
</organism>
<dbReference type="GO" id="GO:0005506">
    <property type="term" value="F:iron ion binding"/>
    <property type="evidence" value="ECO:0007669"/>
    <property type="project" value="InterPro"/>
</dbReference>
<dbReference type="GO" id="GO:0016829">
    <property type="term" value="F:lyase activity"/>
    <property type="evidence" value="ECO:0007669"/>
    <property type="project" value="UniProtKB-KW"/>
</dbReference>
<comment type="caution">
    <text evidence="15">The sequence shown here is derived from an EMBL/GenBank/DDBJ whole genome shotgun (WGS) entry which is preliminary data.</text>
</comment>
<dbReference type="PROSITE" id="PS00086">
    <property type="entry name" value="CYTOCHROME_P450"/>
    <property type="match status" value="1"/>
</dbReference>
<reference evidence="15" key="1">
    <citation type="submission" date="2020-04" db="EMBL/GenBank/DDBJ databases">
        <authorList>
            <person name="Alioto T."/>
            <person name="Alioto T."/>
            <person name="Gomez Garrido J."/>
        </authorList>
    </citation>
    <scope>NUCLEOTIDE SEQUENCE</scope>
    <source>
        <strain evidence="15">A484AB</strain>
    </source>
</reference>
<dbReference type="SUPFAM" id="SSF48264">
    <property type="entry name" value="Cytochrome P450"/>
    <property type="match status" value="1"/>
</dbReference>
<keyword evidence="6 13" id="KW-0479">Metal-binding</keyword>
<comment type="cofactor">
    <cofactor evidence="1 13">
        <name>heme</name>
        <dbReference type="ChEBI" id="CHEBI:30413"/>
    </cofactor>
</comment>
<dbReference type="PANTHER" id="PTHR24289">
    <property type="entry name" value="STEROID 17-ALPHA-HYDROXYLASE/17,20 LYASE"/>
    <property type="match status" value="1"/>
</dbReference>
<dbReference type="InterPro" id="IPR017972">
    <property type="entry name" value="Cyt_P450_CS"/>
</dbReference>
<keyword evidence="11 14" id="KW-0503">Monooxygenase</keyword>
<evidence type="ECO:0000256" key="8">
    <source>
        <dbReference type="ARBA" id="ARBA00022848"/>
    </source>
</evidence>
<dbReference type="PRINTS" id="PR00385">
    <property type="entry name" value="P450"/>
</dbReference>
<dbReference type="GO" id="GO:0004508">
    <property type="term" value="F:steroid 17-alpha-monooxygenase activity"/>
    <property type="evidence" value="ECO:0007669"/>
    <property type="project" value="TreeGrafter"/>
</dbReference>
<evidence type="ECO:0000256" key="7">
    <source>
        <dbReference type="ARBA" id="ARBA00022824"/>
    </source>
</evidence>
<evidence type="ECO:0000256" key="12">
    <source>
        <dbReference type="ARBA" id="ARBA00023136"/>
    </source>
</evidence>
<keyword evidence="10 13" id="KW-0408">Iron</keyword>
<name>A0A7D9HK89_PARCT</name>
<comment type="subcellular location">
    <subcellularLocation>
        <location evidence="3">Endoplasmic reticulum membrane</location>
        <topology evidence="3">Peripheral membrane protein</topology>
    </subcellularLocation>
    <subcellularLocation>
        <location evidence="2">Microsome membrane</location>
        <topology evidence="2">Peripheral membrane protein</topology>
    </subcellularLocation>
</comment>
<keyword evidence="15" id="KW-0456">Lyase</keyword>
<dbReference type="PANTHER" id="PTHR24289:SF1">
    <property type="entry name" value="STEROID 17-ALPHA-HYDROXYLASE_17,20 LYASE"/>
    <property type="match status" value="1"/>
</dbReference>
<keyword evidence="5 13" id="KW-0349">Heme</keyword>